<dbReference type="CDD" id="cd02855">
    <property type="entry name" value="E_set_GBE_prok_N"/>
    <property type="match status" value="1"/>
</dbReference>
<evidence type="ECO:0000256" key="3">
    <source>
        <dbReference type="ARBA" id="ARBA00004964"/>
    </source>
</evidence>
<evidence type="ECO:0000256" key="12">
    <source>
        <dbReference type="PIRSR" id="PIRSR000463-1"/>
    </source>
</evidence>
<dbReference type="NCBIfam" id="NF008967">
    <property type="entry name" value="PRK12313.1"/>
    <property type="match status" value="1"/>
</dbReference>
<dbReference type="GO" id="GO:0004553">
    <property type="term" value="F:hydrolase activity, hydrolyzing O-glycosyl compounds"/>
    <property type="evidence" value="ECO:0007669"/>
    <property type="project" value="InterPro"/>
</dbReference>
<evidence type="ECO:0000256" key="6">
    <source>
        <dbReference type="ARBA" id="ARBA00022600"/>
    </source>
</evidence>
<accession>A0A0K1Q4I7</accession>
<dbReference type="Gene3D" id="3.20.20.80">
    <property type="entry name" value="Glycosidases"/>
    <property type="match status" value="1"/>
</dbReference>
<keyword evidence="7" id="KW-0328">Glycosyltransferase</keyword>
<dbReference type="Gene3D" id="2.60.40.1180">
    <property type="entry name" value="Golgi alpha-mannosidase II"/>
    <property type="match status" value="1"/>
</dbReference>
<dbReference type="InterPro" id="IPR013783">
    <property type="entry name" value="Ig-like_fold"/>
</dbReference>
<dbReference type="Pfam" id="PF02922">
    <property type="entry name" value="CBM_48"/>
    <property type="match status" value="1"/>
</dbReference>
<comment type="similarity">
    <text evidence="4">Belongs to the glycosyl hydrolase 13 family. GlgB subfamily.</text>
</comment>
<dbReference type="Pfam" id="PF00128">
    <property type="entry name" value="Alpha-amylase"/>
    <property type="match status" value="1"/>
</dbReference>
<dbReference type="SMART" id="SM00642">
    <property type="entry name" value="Aamy"/>
    <property type="match status" value="1"/>
</dbReference>
<dbReference type="SUPFAM" id="SSF51445">
    <property type="entry name" value="(Trans)glycosidases"/>
    <property type="match status" value="1"/>
</dbReference>
<dbReference type="GO" id="GO:0005978">
    <property type="term" value="P:glycogen biosynthetic process"/>
    <property type="evidence" value="ECO:0007669"/>
    <property type="project" value="UniProtKB-UniRule"/>
</dbReference>
<dbReference type="UniPathway" id="UPA00164"/>
<dbReference type="InterPro" id="IPR014756">
    <property type="entry name" value="Ig_E-set"/>
</dbReference>
<evidence type="ECO:0000256" key="11">
    <source>
        <dbReference type="NCBIfam" id="TIGR01515"/>
    </source>
</evidence>
<evidence type="ECO:0000313" key="15">
    <source>
        <dbReference type="Proteomes" id="UP000064967"/>
    </source>
</evidence>
<dbReference type="EC" id="2.4.1.18" evidence="5 11"/>
<keyword evidence="6" id="KW-0321">Glycogen metabolism</keyword>
<dbReference type="PIRSF" id="PIRSF000463">
    <property type="entry name" value="GlgB"/>
    <property type="match status" value="1"/>
</dbReference>
<feature type="domain" description="Glycosyl hydrolase family 13 catalytic" evidence="13">
    <location>
        <begin position="142"/>
        <end position="490"/>
    </location>
</feature>
<dbReference type="STRING" id="1391654.AKJ09_07384"/>
<dbReference type="InterPro" id="IPR006047">
    <property type="entry name" value="GH13_cat_dom"/>
</dbReference>
<dbReference type="SUPFAM" id="SSF81296">
    <property type="entry name" value="E set domains"/>
    <property type="match status" value="1"/>
</dbReference>
<dbReference type="FunFam" id="2.60.40.1180:FF:000002">
    <property type="entry name" value="1,4-alpha-glucan branching enzyme GlgB"/>
    <property type="match status" value="1"/>
</dbReference>
<comment type="catalytic activity">
    <reaction evidence="1">
        <text>Transfers a segment of a (1-&gt;4)-alpha-D-glucan chain to a primary hydroxy group in a similar glucan chain.</text>
        <dbReference type="EC" id="2.4.1.18"/>
    </reaction>
</comment>
<evidence type="ECO:0000256" key="1">
    <source>
        <dbReference type="ARBA" id="ARBA00000826"/>
    </source>
</evidence>
<evidence type="ECO:0000256" key="5">
    <source>
        <dbReference type="ARBA" id="ARBA00012541"/>
    </source>
</evidence>
<dbReference type="Gene3D" id="2.60.40.10">
    <property type="entry name" value="Immunoglobulins"/>
    <property type="match status" value="1"/>
</dbReference>
<comment type="pathway">
    <text evidence="3">Glycan biosynthesis; glycogen biosynthesis.</text>
</comment>
<feature type="active site" description="Proton donor" evidence="12">
    <location>
        <position position="353"/>
    </location>
</feature>
<dbReference type="PATRIC" id="fig|1391654.3.peg.7501"/>
<dbReference type="GO" id="GO:0003844">
    <property type="term" value="F:1,4-alpha-glucan branching enzyme activity"/>
    <property type="evidence" value="ECO:0007669"/>
    <property type="project" value="UniProtKB-UniRule"/>
</dbReference>
<dbReference type="InterPro" id="IPR017853">
    <property type="entry name" value="GH"/>
</dbReference>
<dbReference type="Proteomes" id="UP000064967">
    <property type="component" value="Chromosome"/>
</dbReference>
<comment type="function">
    <text evidence="2">Catalyzes the formation of the alpha-1,6-glucosidic linkages in glycogen by scission of a 1,4-alpha-linked oligosaccharide from growing alpha-1,4-glucan chains and the subsequent attachment of the oligosaccharide to the alpha-1,6 position.</text>
</comment>
<dbReference type="NCBIfam" id="TIGR01515">
    <property type="entry name" value="branching_enzym"/>
    <property type="match status" value="1"/>
</dbReference>
<dbReference type="InterPro" id="IPR013780">
    <property type="entry name" value="Glyco_hydro_b"/>
</dbReference>
<reference evidence="14 15" key="1">
    <citation type="submission" date="2015-08" db="EMBL/GenBank/DDBJ databases">
        <authorList>
            <person name="Babu N.S."/>
            <person name="Beckwith C.J."/>
            <person name="Beseler K.G."/>
            <person name="Brison A."/>
            <person name="Carone J.V."/>
            <person name="Caskin T.P."/>
            <person name="Diamond M."/>
            <person name="Durham M.E."/>
            <person name="Foxe J.M."/>
            <person name="Go M."/>
            <person name="Henderson B.A."/>
            <person name="Jones I.B."/>
            <person name="McGettigan J.A."/>
            <person name="Micheletti S.J."/>
            <person name="Nasrallah M.E."/>
            <person name="Ortiz D."/>
            <person name="Piller C.R."/>
            <person name="Privatt S.R."/>
            <person name="Schneider S.L."/>
            <person name="Sharp S."/>
            <person name="Smith T.C."/>
            <person name="Stanton J.D."/>
            <person name="Ullery H.E."/>
            <person name="Wilson R.J."/>
            <person name="Serrano M.G."/>
            <person name="Buck G."/>
            <person name="Lee V."/>
            <person name="Wang Y."/>
            <person name="Carvalho R."/>
            <person name="Voegtly L."/>
            <person name="Shi R."/>
            <person name="Duckworth R."/>
            <person name="Johnson A."/>
            <person name="Loviza R."/>
            <person name="Walstead R."/>
            <person name="Shah Z."/>
            <person name="Kiflezghi M."/>
            <person name="Wade K."/>
            <person name="Ball S.L."/>
            <person name="Bradley K.W."/>
            <person name="Asai D.J."/>
            <person name="Bowman C.A."/>
            <person name="Russell D.A."/>
            <person name="Pope W.H."/>
            <person name="Jacobs-Sera D."/>
            <person name="Hendrix R.W."/>
            <person name="Hatfull G.F."/>
        </authorList>
    </citation>
    <scope>NUCLEOTIDE SEQUENCE [LARGE SCALE GENOMIC DNA]</scope>
    <source>
        <strain evidence="14 15">DSM 27648</strain>
    </source>
</reference>
<dbReference type="GO" id="GO:0043169">
    <property type="term" value="F:cation binding"/>
    <property type="evidence" value="ECO:0007669"/>
    <property type="project" value="InterPro"/>
</dbReference>
<dbReference type="GO" id="GO:0005829">
    <property type="term" value="C:cytosol"/>
    <property type="evidence" value="ECO:0007669"/>
    <property type="project" value="TreeGrafter"/>
</dbReference>
<dbReference type="InterPro" id="IPR037439">
    <property type="entry name" value="Branching_enzy"/>
</dbReference>
<dbReference type="InterPro" id="IPR006407">
    <property type="entry name" value="GlgB"/>
</dbReference>
<keyword evidence="8" id="KW-0808">Transferase</keyword>
<keyword evidence="15" id="KW-1185">Reference proteome</keyword>
<dbReference type="SUPFAM" id="SSF51011">
    <property type="entry name" value="Glycosyl hydrolase domain"/>
    <property type="match status" value="1"/>
</dbReference>
<evidence type="ECO:0000256" key="4">
    <source>
        <dbReference type="ARBA" id="ARBA00009000"/>
    </source>
</evidence>
<dbReference type="InterPro" id="IPR004193">
    <property type="entry name" value="Glyco_hydro_13_N"/>
</dbReference>
<dbReference type="KEGG" id="llu:AKJ09_07384"/>
<evidence type="ECO:0000256" key="7">
    <source>
        <dbReference type="ARBA" id="ARBA00022676"/>
    </source>
</evidence>
<keyword evidence="9" id="KW-0320">Glycogen biosynthesis</keyword>
<dbReference type="OrthoDB" id="9800174at2"/>
<gene>
    <name evidence="14" type="ORF">AKJ09_07384</name>
</gene>
<evidence type="ECO:0000256" key="8">
    <source>
        <dbReference type="ARBA" id="ARBA00022679"/>
    </source>
</evidence>
<dbReference type="PANTHER" id="PTHR43651:SF3">
    <property type="entry name" value="1,4-ALPHA-GLUCAN-BRANCHING ENZYME"/>
    <property type="match status" value="1"/>
</dbReference>
<dbReference type="CDD" id="cd11322">
    <property type="entry name" value="AmyAc_Glg_BE"/>
    <property type="match status" value="1"/>
</dbReference>
<dbReference type="Pfam" id="PF02806">
    <property type="entry name" value="Alpha-amylase_C"/>
    <property type="match status" value="1"/>
</dbReference>
<sequence>MIDPRSAEVTSFAEGKAIRAHRFLGAHPDLKGGTTFGVWAPRASEVWVVGTFPSFQLSRLPGSNVFCGHAANVPVGSRYAYRIVPADGGSAFDKADPYGLAHESAPGTSSIVTRLEHSWHDDSWLERRRAHTGVDLPMSIYEVHLGSWLRVPEESQHVLSYRDIAAPLAEYARKMGFTHVELMPLLEHPFYGSWGYGVTGFFAATSRYGSAADLMYLVDVLHQQGLGVIFDWVPAHFALDPHGLGRFDGEPLYEPEDPADAVHAIWRTGLFDFDRPEVRSFLLSSAMFWIETFHADGLRVDGVEAILYRDHGKTAANSTGTQRGRENTRGVSFLRELTRTLKLEHPDVCLIAEDSSAWPGVTRSTTEGGLGFDFKWDIGFSHDMRRYLAMDPLFRSEEQALLTFRSVYATNENFVLSLSHDDVAPDRGGALLEQMYGDAWQKLANVRLLLTSAYAQPGKKLLFMGDEFAEPRAWNHDRCLDWHVARLPAHEGVARMVRDLNRMYREHPALHTFDRDANAGFEWVDNTNAPMSVIAFARKGRQDHQYLVVAMNFTPVPRYQYRIGVPKSGPWVEIFNTDARDYDGSGQGNLGRVEAVPYPWNDRRFSIVVTLPPLGAVFLEPARV</sequence>
<proteinExistence type="inferred from homology"/>
<organism evidence="14 15">
    <name type="scientific">Labilithrix luteola</name>
    <dbReference type="NCBI Taxonomy" id="1391654"/>
    <lineage>
        <taxon>Bacteria</taxon>
        <taxon>Pseudomonadati</taxon>
        <taxon>Myxococcota</taxon>
        <taxon>Polyangia</taxon>
        <taxon>Polyangiales</taxon>
        <taxon>Labilitrichaceae</taxon>
        <taxon>Labilithrix</taxon>
    </lineage>
</organism>
<evidence type="ECO:0000256" key="10">
    <source>
        <dbReference type="ARBA" id="ARBA00023277"/>
    </source>
</evidence>
<feature type="active site" description="Nucleophile" evidence="12">
    <location>
        <position position="301"/>
    </location>
</feature>
<evidence type="ECO:0000259" key="13">
    <source>
        <dbReference type="SMART" id="SM00642"/>
    </source>
</evidence>
<protein>
    <recommendedName>
        <fullName evidence="5 11">1,4-alpha-glucan branching enzyme</fullName>
        <ecNumber evidence="5 11">2.4.1.18</ecNumber>
    </recommendedName>
</protein>
<dbReference type="InterPro" id="IPR044143">
    <property type="entry name" value="GlgB_N_E_set_prok"/>
</dbReference>
<dbReference type="AlphaFoldDB" id="A0A0K1Q4I7"/>
<dbReference type="InterPro" id="IPR006048">
    <property type="entry name" value="A-amylase/branching_C"/>
</dbReference>
<dbReference type="RefSeq" id="WP_146651960.1">
    <property type="nucleotide sequence ID" value="NZ_CP012333.1"/>
</dbReference>
<evidence type="ECO:0000256" key="9">
    <source>
        <dbReference type="ARBA" id="ARBA00023056"/>
    </source>
</evidence>
<evidence type="ECO:0000313" key="14">
    <source>
        <dbReference type="EMBL" id="AKV00721.1"/>
    </source>
</evidence>
<dbReference type="PANTHER" id="PTHR43651">
    <property type="entry name" value="1,4-ALPHA-GLUCAN-BRANCHING ENZYME"/>
    <property type="match status" value="1"/>
</dbReference>
<keyword evidence="10" id="KW-0119">Carbohydrate metabolism</keyword>
<evidence type="ECO:0000256" key="2">
    <source>
        <dbReference type="ARBA" id="ARBA00002953"/>
    </source>
</evidence>
<dbReference type="EMBL" id="CP012333">
    <property type="protein sequence ID" value="AKV00721.1"/>
    <property type="molecule type" value="Genomic_DNA"/>
</dbReference>
<name>A0A0K1Q4I7_9BACT</name>